<evidence type="ECO:0000256" key="1">
    <source>
        <dbReference type="SAM" id="MobiDB-lite"/>
    </source>
</evidence>
<reference evidence="3" key="1">
    <citation type="journal article" date="2019" name="Int. J. Syst. Evol. Microbiol.">
        <title>The Global Catalogue of Microorganisms (GCM) 10K type strain sequencing project: providing services to taxonomists for standard genome sequencing and annotation.</title>
        <authorList>
            <consortium name="The Broad Institute Genomics Platform"/>
            <consortium name="The Broad Institute Genome Sequencing Center for Infectious Disease"/>
            <person name="Wu L."/>
            <person name="Ma J."/>
        </authorList>
    </citation>
    <scope>NUCLEOTIDE SEQUENCE [LARGE SCALE GENOMIC DNA]</scope>
    <source>
        <strain evidence="3">JCM 3399</strain>
    </source>
</reference>
<dbReference type="EMBL" id="BMRP01000034">
    <property type="protein sequence ID" value="GGU89515.1"/>
    <property type="molecule type" value="Genomic_DNA"/>
</dbReference>
<accession>A0ABQ2VJB9</accession>
<sequence>MAKFRAGRIRGLPASTGNDNNSNTAVTKIAQTNKGILCNVIPGALIFKIVVMKFIAPSILEIPAK</sequence>
<organism evidence="2 3">
    <name type="scientific">Streptomyces albospinus</name>
    <dbReference type="NCBI Taxonomy" id="285515"/>
    <lineage>
        <taxon>Bacteria</taxon>
        <taxon>Bacillati</taxon>
        <taxon>Actinomycetota</taxon>
        <taxon>Actinomycetes</taxon>
        <taxon>Kitasatosporales</taxon>
        <taxon>Streptomycetaceae</taxon>
        <taxon>Streptomyces</taxon>
    </lineage>
</organism>
<evidence type="ECO:0000313" key="3">
    <source>
        <dbReference type="Proteomes" id="UP000654471"/>
    </source>
</evidence>
<name>A0ABQ2VJB9_9ACTN</name>
<feature type="region of interest" description="Disordered" evidence="1">
    <location>
        <begin position="1"/>
        <end position="23"/>
    </location>
</feature>
<protein>
    <submittedName>
        <fullName evidence="2">Uncharacterized protein</fullName>
    </submittedName>
</protein>
<proteinExistence type="predicted"/>
<dbReference type="Proteomes" id="UP000654471">
    <property type="component" value="Unassembled WGS sequence"/>
</dbReference>
<comment type="caution">
    <text evidence="2">The sequence shown here is derived from an EMBL/GenBank/DDBJ whole genome shotgun (WGS) entry which is preliminary data.</text>
</comment>
<keyword evidence="3" id="KW-1185">Reference proteome</keyword>
<evidence type="ECO:0000313" key="2">
    <source>
        <dbReference type="EMBL" id="GGU89515.1"/>
    </source>
</evidence>
<gene>
    <name evidence="2" type="ORF">GCM10010211_65140</name>
</gene>